<reference evidence="3 4" key="1">
    <citation type="journal article" date="2018" name="Sci. Rep.">
        <title>Genomic signatures of local adaptation to the degree of environmental predictability in rotifers.</title>
        <authorList>
            <person name="Franch-Gras L."/>
            <person name="Hahn C."/>
            <person name="Garcia-Roger E.M."/>
            <person name="Carmona M.J."/>
            <person name="Serra M."/>
            <person name="Gomez A."/>
        </authorList>
    </citation>
    <scope>NUCLEOTIDE SEQUENCE [LARGE SCALE GENOMIC DNA]</scope>
    <source>
        <strain evidence="3">HYR1</strain>
    </source>
</reference>
<evidence type="ECO:0000256" key="1">
    <source>
        <dbReference type="SAM" id="SignalP"/>
    </source>
</evidence>
<evidence type="ECO:0000313" key="4">
    <source>
        <dbReference type="Proteomes" id="UP000276133"/>
    </source>
</evidence>
<feature type="chain" id="PRO_5033385440" evidence="1">
    <location>
        <begin position="20"/>
        <end position="65"/>
    </location>
</feature>
<name>A0A3M7T991_BRAPC</name>
<dbReference type="EMBL" id="REGN01001742">
    <property type="protein sequence ID" value="RNA32823.1"/>
    <property type="molecule type" value="Genomic_DNA"/>
</dbReference>
<comment type="caution">
    <text evidence="3">The sequence shown here is derived from an EMBL/GenBank/DDBJ whole genome shotgun (WGS) entry which is preliminary data.</text>
</comment>
<organism evidence="3 4">
    <name type="scientific">Brachionus plicatilis</name>
    <name type="common">Marine rotifer</name>
    <name type="synonym">Brachionus muelleri</name>
    <dbReference type="NCBI Taxonomy" id="10195"/>
    <lineage>
        <taxon>Eukaryota</taxon>
        <taxon>Metazoa</taxon>
        <taxon>Spiralia</taxon>
        <taxon>Gnathifera</taxon>
        <taxon>Rotifera</taxon>
        <taxon>Eurotatoria</taxon>
        <taxon>Monogononta</taxon>
        <taxon>Pseudotrocha</taxon>
        <taxon>Ploima</taxon>
        <taxon>Brachionidae</taxon>
        <taxon>Brachionus</taxon>
    </lineage>
</organism>
<gene>
    <name evidence="3" type="ORF">BpHYR1_002113</name>
    <name evidence="2" type="ORF">BpHYR1_049854</name>
</gene>
<evidence type="ECO:0000313" key="3">
    <source>
        <dbReference type="EMBL" id="RNA44468.1"/>
    </source>
</evidence>
<dbReference type="Proteomes" id="UP000276133">
    <property type="component" value="Unassembled WGS sequence"/>
</dbReference>
<accession>A0A3M7T991</accession>
<keyword evidence="1" id="KW-0732">Signal</keyword>
<evidence type="ECO:0000313" key="2">
    <source>
        <dbReference type="EMBL" id="RNA32823.1"/>
    </source>
</evidence>
<proteinExistence type="predicted"/>
<dbReference type="EMBL" id="REGN01000100">
    <property type="protein sequence ID" value="RNA44468.1"/>
    <property type="molecule type" value="Genomic_DNA"/>
</dbReference>
<sequence length="65" mass="7598">MLIIVGWVVLILIIDDTTIYCVQNIKIAKLAAELFLFSFKQKLSDVIKIINFYNKNKQTKFFSEL</sequence>
<keyword evidence="4" id="KW-1185">Reference proteome</keyword>
<protein>
    <submittedName>
        <fullName evidence="3">Uncharacterized protein</fullName>
    </submittedName>
</protein>
<dbReference type="AlphaFoldDB" id="A0A3M7T991"/>
<feature type="signal peptide" evidence="1">
    <location>
        <begin position="1"/>
        <end position="19"/>
    </location>
</feature>